<keyword evidence="4" id="KW-1185">Reference proteome</keyword>
<evidence type="ECO:0000256" key="1">
    <source>
        <dbReference type="SAM" id="SignalP"/>
    </source>
</evidence>
<feature type="chain" id="PRO_5041969614" description="CHRD domain-containing protein" evidence="1">
    <location>
        <begin position="24"/>
        <end position="155"/>
    </location>
</feature>
<reference evidence="3 4" key="1">
    <citation type="submission" date="2016-10" db="EMBL/GenBank/DDBJ databases">
        <title>Flavobacterium gilvum sp. nov., isolated from stream water.</title>
        <authorList>
            <person name="Shin S.-K."/>
            <person name="Cho Y.-J."/>
            <person name="Yi H."/>
        </authorList>
    </citation>
    <scope>NUCLEOTIDE SEQUENCE [LARGE SCALE GENOMIC DNA]</scope>
    <source>
        <strain evidence="3 4">EM1308</strain>
    </source>
</reference>
<dbReference type="PROSITE" id="PS51257">
    <property type="entry name" value="PROKAR_LIPOPROTEIN"/>
    <property type="match status" value="1"/>
</dbReference>
<evidence type="ECO:0000259" key="2">
    <source>
        <dbReference type="PROSITE" id="PS50933"/>
    </source>
</evidence>
<name>A0AAC9I6R1_9FLAO</name>
<sequence>MKSLVFYSAILSLLFIGVSCSNGDDNSYIPPMTPVVVNFMATLTPPSGVTSSASGSAALKMNVTAKTFEITVNYTGLTPTHGHIHRTDGAIEIPFSDSTVATSPFTVTGSLTDAQILGIMTETYYVNLHTAAYSNGEISGTLTKSGSSGGGGGGY</sequence>
<dbReference type="InterPro" id="IPR010895">
    <property type="entry name" value="CHRD"/>
</dbReference>
<evidence type="ECO:0000313" key="3">
    <source>
        <dbReference type="EMBL" id="AOW10740.1"/>
    </source>
</evidence>
<dbReference type="Proteomes" id="UP000175968">
    <property type="component" value="Chromosome"/>
</dbReference>
<feature type="domain" description="CHRD" evidence="2">
    <location>
        <begin position="35"/>
        <end position="147"/>
    </location>
</feature>
<proteinExistence type="predicted"/>
<dbReference type="PROSITE" id="PS50933">
    <property type="entry name" value="CHRD"/>
    <property type="match status" value="1"/>
</dbReference>
<feature type="signal peptide" evidence="1">
    <location>
        <begin position="1"/>
        <end position="23"/>
    </location>
</feature>
<dbReference type="EMBL" id="CP017479">
    <property type="protein sequence ID" value="AOW10740.1"/>
    <property type="molecule type" value="Genomic_DNA"/>
</dbReference>
<gene>
    <name evidence="3" type="ORF">EM308_15250</name>
</gene>
<dbReference type="KEGG" id="fgl:EM308_15250"/>
<protein>
    <recommendedName>
        <fullName evidence="2">CHRD domain-containing protein</fullName>
    </recommendedName>
</protein>
<dbReference type="RefSeq" id="WP_051877835.1">
    <property type="nucleotide sequence ID" value="NZ_CP017479.1"/>
</dbReference>
<evidence type="ECO:0000313" key="4">
    <source>
        <dbReference type="Proteomes" id="UP000175968"/>
    </source>
</evidence>
<organism evidence="3 4">
    <name type="scientific">Flavobacterium gilvum</name>
    <dbReference type="NCBI Taxonomy" id="1492737"/>
    <lineage>
        <taxon>Bacteria</taxon>
        <taxon>Pseudomonadati</taxon>
        <taxon>Bacteroidota</taxon>
        <taxon>Flavobacteriia</taxon>
        <taxon>Flavobacteriales</taxon>
        <taxon>Flavobacteriaceae</taxon>
        <taxon>Flavobacterium</taxon>
    </lineage>
</organism>
<dbReference type="Pfam" id="PF07452">
    <property type="entry name" value="CHRD"/>
    <property type="match status" value="1"/>
</dbReference>
<dbReference type="AlphaFoldDB" id="A0AAC9I6R1"/>
<accession>A0AAC9I6R1</accession>
<keyword evidence="1" id="KW-0732">Signal</keyword>
<dbReference type="SMART" id="SM00754">
    <property type="entry name" value="CHRD"/>
    <property type="match status" value="1"/>
</dbReference>